<dbReference type="PANTHER" id="PTHR23090">
    <property type="entry name" value="NH 3 /GLUTAMINE-DEPENDENT NAD + SYNTHETASE"/>
    <property type="match status" value="1"/>
</dbReference>
<dbReference type="Gene3D" id="3.60.110.10">
    <property type="entry name" value="Carbon-nitrogen hydrolase"/>
    <property type="match status" value="1"/>
</dbReference>
<name>J9FPN2_9ZZZZ</name>
<reference evidence="2" key="1">
    <citation type="journal article" date="2012" name="PLoS ONE">
        <title>Gene sets for utilization of primary and secondary nutrition supplies in the distal gut of endangered iberian lynx.</title>
        <authorList>
            <person name="Alcaide M."/>
            <person name="Messina E."/>
            <person name="Richter M."/>
            <person name="Bargiela R."/>
            <person name="Peplies J."/>
            <person name="Huws S.A."/>
            <person name="Newbold C.J."/>
            <person name="Golyshin P.N."/>
            <person name="Simon M.A."/>
            <person name="Lopez G."/>
            <person name="Yakimov M.M."/>
            <person name="Ferrer M."/>
        </authorList>
    </citation>
    <scope>NUCLEOTIDE SEQUENCE</scope>
</reference>
<dbReference type="GO" id="GO:0004359">
    <property type="term" value="F:glutaminase activity"/>
    <property type="evidence" value="ECO:0007669"/>
    <property type="project" value="InterPro"/>
</dbReference>
<evidence type="ECO:0000313" key="2">
    <source>
        <dbReference type="EMBL" id="EJW96911.1"/>
    </source>
</evidence>
<sequence>MKQQLVRVAAAVPRVHLAAPKKECGRNFKDCGRKQNAHVILFPELCMTGYTCGDLFNQSLLVDSTRAQLVWLAKSIWSKIHFEGLVVVGAPVRADQQLFNCAVYLYQGCPVAVLPKINLPNYGEFNEKRWFVPASHRRSDVL</sequence>
<dbReference type="InterPro" id="IPR003694">
    <property type="entry name" value="NAD_synthase"/>
</dbReference>
<dbReference type="SUPFAM" id="SSF56317">
    <property type="entry name" value="Carbon-nitrogen hydrolase"/>
    <property type="match status" value="1"/>
</dbReference>
<comment type="caution">
    <text evidence="2">The sequence shown here is derived from an EMBL/GenBank/DDBJ whole genome shotgun (WGS) entry which is preliminary data.</text>
</comment>
<dbReference type="InterPro" id="IPR036526">
    <property type="entry name" value="C-N_Hydrolase_sf"/>
</dbReference>
<dbReference type="PANTHER" id="PTHR23090:SF9">
    <property type="entry name" value="GLUTAMINE-DEPENDENT NAD(+) SYNTHETASE"/>
    <property type="match status" value="1"/>
</dbReference>
<evidence type="ECO:0000256" key="1">
    <source>
        <dbReference type="ARBA" id="ARBA00022598"/>
    </source>
</evidence>
<keyword evidence="1" id="KW-0436">Ligase</keyword>
<feature type="non-terminal residue" evidence="2">
    <location>
        <position position="142"/>
    </location>
</feature>
<dbReference type="GO" id="GO:0003952">
    <property type="term" value="F:NAD+ synthase (glutamine-hydrolyzing) activity"/>
    <property type="evidence" value="ECO:0007669"/>
    <property type="project" value="InterPro"/>
</dbReference>
<dbReference type="EMBL" id="AMCI01005041">
    <property type="protein sequence ID" value="EJW96911.1"/>
    <property type="molecule type" value="Genomic_DNA"/>
</dbReference>
<dbReference type="AlphaFoldDB" id="J9FPN2"/>
<gene>
    <name evidence="2" type="ORF">EVA_14981</name>
</gene>
<dbReference type="GO" id="GO:0009435">
    <property type="term" value="P:NAD+ biosynthetic process"/>
    <property type="evidence" value="ECO:0007669"/>
    <property type="project" value="InterPro"/>
</dbReference>
<accession>J9FPN2</accession>
<dbReference type="GO" id="GO:0005737">
    <property type="term" value="C:cytoplasm"/>
    <property type="evidence" value="ECO:0007669"/>
    <property type="project" value="InterPro"/>
</dbReference>
<proteinExistence type="predicted"/>
<organism evidence="2">
    <name type="scientific">gut metagenome</name>
    <dbReference type="NCBI Taxonomy" id="749906"/>
    <lineage>
        <taxon>unclassified sequences</taxon>
        <taxon>metagenomes</taxon>
        <taxon>organismal metagenomes</taxon>
    </lineage>
</organism>
<protein>
    <submittedName>
        <fullName evidence="2">NAD+ synthetase</fullName>
    </submittedName>
</protein>